<dbReference type="InterPro" id="IPR051447">
    <property type="entry name" value="Lipoprotein-release_system"/>
</dbReference>
<feature type="transmembrane region" description="Helical" evidence="7">
    <location>
        <begin position="269"/>
        <end position="292"/>
    </location>
</feature>
<gene>
    <name evidence="9" type="ORF">ODE01S_19010</name>
</gene>
<evidence type="ECO:0000256" key="7">
    <source>
        <dbReference type="SAM" id="Phobius"/>
    </source>
</evidence>
<feature type="transmembrane region" description="Helical" evidence="7">
    <location>
        <begin position="312"/>
        <end position="340"/>
    </location>
</feature>
<keyword evidence="6 7" id="KW-0472">Membrane</keyword>
<keyword evidence="3" id="KW-1003">Cell membrane</keyword>
<name>A0A511RMZ2_9DEIN</name>
<evidence type="ECO:0000313" key="9">
    <source>
        <dbReference type="EMBL" id="GEM90467.1"/>
    </source>
</evidence>
<dbReference type="Pfam" id="PF02687">
    <property type="entry name" value="FtsX"/>
    <property type="match status" value="1"/>
</dbReference>
<evidence type="ECO:0000256" key="6">
    <source>
        <dbReference type="ARBA" id="ARBA00023136"/>
    </source>
</evidence>
<accession>A0A511RMZ2</accession>
<evidence type="ECO:0000256" key="5">
    <source>
        <dbReference type="ARBA" id="ARBA00022989"/>
    </source>
</evidence>
<proteinExistence type="inferred from homology"/>
<reference evidence="9 10" key="1">
    <citation type="submission" date="2019-07" db="EMBL/GenBank/DDBJ databases">
        <title>Whole genome shotgun sequence of Oceanithermus desulfurans NBRC 100063.</title>
        <authorList>
            <person name="Hosoyama A."/>
            <person name="Uohara A."/>
            <person name="Ohji S."/>
            <person name="Ichikawa N."/>
        </authorList>
    </citation>
    <scope>NUCLEOTIDE SEQUENCE [LARGE SCALE GENOMIC DNA]</scope>
    <source>
        <strain evidence="9 10">NBRC 100063</strain>
    </source>
</reference>
<dbReference type="EMBL" id="BJXN01000014">
    <property type="protein sequence ID" value="GEM90467.1"/>
    <property type="molecule type" value="Genomic_DNA"/>
</dbReference>
<dbReference type="InterPro" id="IPR003838">
    <property type="entry name" value="ABC3_permease_C"/>
</dbReference>
<dbReference type="GO" id="GO:0044874">
    <property type="term" value="P:lipoprotein localization to outer membrane"/>
    <property type="evidence" value="ECO:0007669"/>
    <property type="project" value="TreeGrafter"/>
</dbReference>
<evidence type="ECO:0000256" key="2">
    <source>
        <dbReference type="ARBA" id="ARBA00005236"/>
    </source>
</evidence>
<comment type="subcellular location">
    <subcellularLocation>
        <location evidence="1">Cell membrane</location>
        <topology evidence="1">Multi-pass membrane protein</topology>
    </subcellularLocation>
</comment>
<evidence type="ECO:0000313" key="10">
    <source>
        <dbReference type="Proteomes" id="UP000321827"/>
    </source>
</evidence>
<dbReference type="GO" id="GO:0098797">
    <property type="term" value="C:plasma membrane protein complex"/>
    <property type="evidence" value="ECO:0007669"/>
    <property type="project" value="TreeGrafter"/>
</dbReference>
<dbReference type="Proteomes" id="UP000321827">
    <property type="component" value="Unassembled WGS sequence"/>
</dbReference>
<organism evidence="9 10">
    <name type="scientific">Oceanithermus desulfurans NBRC 100063</name>
    <dbReference type="NCBI Taxonomy" id="1227550"/>
    <lineage>
        <taxon>Bacteria</taxon>
        <taxon>Thermotogati</taxon>
        <taxon>Deinococcota</taxon>
        <taxon>Deinococci</taxon>
        <taxon>Thermales</taxon>
        <taxon>Thermaceae</taxon>
        <taxon>Oceanithermus</taxon>
    </lineage>
</organism>
<evidence type="ECO:0000259" key="8">
    <source>
        <dbReference type="Pfam" id="PF02687"/>
    </source>
</evidence>
<dbReference type="OrthoDB" id="30622at2"/>
<feature type="transmembrane region" description="Helical" evidence="7">
    <location>
        <begin position="17"/>
        <end position="36"/>
    </location>
</feature>
<comment type="caution">
    <text evidence="9">The sequence shown here is derived from an EMBL/GenBank/DDBJ whole genome shotgun (WGS) entry which is preliminary data.</text>
</comment>
<sequence length="409" mass="43683">MWTLAWKNVWRGRGRSLVTAGAVAAVVAMMLVMYGFSGATLNGMFQNLTRTTGHLVLRVKNADEVREFDLGLVRGVPELKSAIVQALPEADVEAVLEVPALLAGASRSRGVVLMGLEPDGHLMKELVDKYRVRGAPPTDGAEWTAALGLALARALQVDVGDPVYAFAPGTDGLGAAAFTVSAVLDLPESTMEARTAVLTLRAAQELAAPDAASRIVVFLPGLKSLEQSGVLEAARRRLQPLVPPGYEVLTWREAQPALAAILDMIKPMMLIYAVLFFVLAGLLVVNTVYLGLVERIREFGVIIALGADRWRIMRLVVLESLLLVTSGAVFGGVLGGLAVWRLAQGFSLPGNLAQQYAEFGLPVVMYASITPGQVVQVFAFAVLTAIASALWPAWLAGRLEPVEAMRHVA</sequence>
<comment type="similarity">
    <text evidence="2">Belongs to the ABC-4 integral membrane protein family. LolC/E subfamily.</text>
</comment>
<evidence type="ECO:0000256" key="1">
    <source>
        <dbReference type="ARBA" id="ARBA00004651"/>
    </source>
</evidence>
<feature type="domain" description="ABC3 transporter permease C-terminal" evidence="8">
    <location>
        <begin position="271"/>
        <end position="401"/>
    </location>
</feature>
<feature type="transmembrane region" description="Helical" evidence="7">
    <location>
        <begin position="374"/>
        <end position="396"/>
    </location>
</feature>
<dbReference type="PANTHER" id="PTHR30489">
    <property type="entry name" value="LIPOPROTEIN-RELEASING SYSTEM TRANSMEMBRANE PROTEIN LOLE"/>
    <property type="match status" value="1"/>
</dbReference>
<evidence type="ECO:0000256" key="4">
    <source>
        <dbReference type="ARBA" id="ARBA00022692"/>
    </source>
</evidence>
<dbReference type="AlphaFoldDB" id="A0A511RMZ2"/>
<dbReference type="PANTHER" id="PTHR30489:SF0">
    <property type="entry name" value="LIPOPROTEIN-RELEASING SYSTEM TRANSMEMBRANE PROTEIN LOLE"/>
    <property type="match status" value="1"/>
</dbReference>
<keyword evidence="4 7" id="KW-0812">Transmembrane</keyword>
<keyword evidence="5 7" id="KW-1133">Transmembrane helix</keyword>
<evidence type="ECO:0000256" key="3">
    <source>
        <dbReference type="ARBA" id="ARBA00022475"/>
    </source>
</evidence>
<protein>
    <submittedName>
        <fullName evidence="9">ABC transporter permease</fullName>
    </submittedName>
</protein>